<reference evidence="1" key="1">
    <citation type="submission" date="2014-05" db="EMBL/GenBank/DDBJ databases">
        <authorList>
            <person name="Chronopoulou M."/>
        </authorList>
    </citation>
    <scope>NUCLEOTIDE SEQUENCE</scope>
    <source>
        <tissue evidence="1">Whole organism</tissue>
    </source>
</reference>
<dbReference type="EMBL" id="HACA01004035">
    <property type="protein sequence ID" value="CDW21396.1"/>
    <property type="molecule type" value="Transcribed_RNA"/>
</dbReference>
<dbReference type="AlphaFoldDB" id="A0A0K2T7H3"/>
<protein>
    <submittedName>
        <fullName evidence="1">Uncharacterized protein</fullName>
    </submittedName>
</protein>
<proteinExistence type="predicted"/>
<evidence type="ECO:0000313" key="1">
    <source>
        <dbReference type="EMBL" id="CDW21396.1"/>
    </source>
</evidence>
<name>A0A0K2T7H3_LEPSM</name>
<accession>A0A0K2T7H3</accession>
<sequence length="48" mass="5248">MTPLHPSTSVGKVSPSQLLRDSMSCNTDERFVTIGPHICNGGYIICHF</sequence>
<organism evidence="1">
    <name type="scientific">Lepeophtheirus salmonis</name>
    <name type="common">Salmon louse</name>
    <name type="synonym">Caligus salmonis</name>
    <dbReference type="NCBI Taxonomy" id="72036"/>
    <lineage>
        <taxon>Eukaryota</taxon>
        <taxon>Metazoa</taxon>
        <taxon>Ecdysozoa</taxon>
        <taxon>Arthropoda</taxon>
        <taxon>Crustacea</taxon>
        <taxon>Multicrustacea</taxon>
        <taxon>Hexanauplia</taxon>
        <taxon>Copepoda</taxon>
        <taxon>Siphonostomatoida</taxon>
        <taxon>Caligidae</taxon>
        <taxon>Lepeophtheirus</taxon>
    </lineage>
</organism>